<dbReference type="eggNOG" id="COG3318">
    <property type="taxonomic scope" value="Bacteria"/>
</dbReference>
<reference evidence="1 2" key="1">
    <citation type="journal article" date="2015" name="J. Biotechnol.">
        <title>Complete genome sequence of Pseudomonas rhizosphaerae IH5T (=DSM 16299T), a phosphate-solubilizing rhizobacterium for bacterial biofertilizer.</title>
        <authorList>
            <person name="Kwak Y."/>
            <person name="Jung B.K."/>
            <person name="Shin J.H."/>
        </authorList>
    </citation>
    <scope>NUCLEOTIDE SEQUENCE [LARGE SCALE GENOMIC DNA]</scope>
    <source>
        <strain evidence="1">DSM 16299</strain>
    </source>
</reference>
<protein>
    <recommendedName>
        <fullName evidence="3">YecA family protein</fullName>
    </recommendedName>
</protein>
<dbReference type="PANTHER" id="PTHR33747:SF9">
    <property type="entry name" value="METAL-BINDING PROTEIN"/>
    <property type="match status" value="1"/>
</dbReference>
<evidence type="ECO:0000313" key="1">
    <source>
        <dbReference type="EMBL" id="AIS19761.1"/>
    </source>
</evidence>
<dbReference type="Gene3D" id="3.10.450.50">
    <property type="match status" value="1"/>
</dbReference>
<dbReference type="SUPFAM" id="SSF101327">
    <property type="entry name" value="YgfB-like"/>
    <property type="match status" value="1"/>
</dbReference>
<dbReference type="InterPro" id="IPR036255">
    <property type="entry name" value="YgfB-like_sf"/>
</dbReference>
<dbReference type="EMBL" id="CP009533">
    <property type="protein sequence ID" value="AIS19761.1"/>
    <property type="molecule type" value="Genomic_DNA"/>
</dbReference>
<organism evidence="1 2">
    <name type="scientific">Pseudomonas rhizosphaerae</name>
    <dbReference type="NCBI Taxonomy" id="216142"/>
    <lineage>
        <taxon>Bacteria</taxon>
        <taxon>Pseudomonadati</taxon>
        <taxon>Pseudomonadota</taxon>
        <taxon>Gammaproteobacteria</taxon>
        <taxon>Pseudomonadales</taxon>
        <taxon>Pseudomonadaceae</taxon>
        <taxon>Pseudomonas</taxon>
    </lineage>
</organism>
<name>A0A089ZRP9_9PSED</name>
<dbReference type="NCBIfam" id="NF007704">
    <property type="entry name" value="PRK10396.1"/>
    <property type="match status" value="1"/>
</dbReference>
<dbReference type="eggNOG" id="COG3012">
    <property type="taxonomic scope" value="Bacteria"/>
</dbReference>
<dbReference type="HOGENOM" id="CLU_078487_0_1_6"/>
<evidence type="ECO:0000313" key="2">
    <source>
        <dbReference type="Proteomes" id="UP000029499"/>
    </source>
</evidence>
<dbReference type="RefSeq" id="WP_043193169.1">
    <property type="nucleotide sequence ID" value="NZ_CP009533.1"/>
</dbReference>
<proteinExistence type="predicted"/>
<dbReference type="NCBIfam" id="TIGR02292">
    <property type="entry name" value="ygfB_yecA"/>
    <property type="match status" value="1"/>
</dbReference>
<dbReference type="STRING" id="216142.LT40_21165"/>
<dbReference type="OrthoDB" id="570299at2"/>
<dbReference type="SUPFAM" id="SSF103642">
    <property type="entry name" value="Sec-C motif"/>
    <property type="match status" value="1"/>
</dbReference>
<dbReference type="Proteomes" id="UP000029499">
    <property type="component" value="Chromosome"/>
</dbReference>
<accession>A0A089ZRP9</accession>
<evidence type="ECO:0008006" key="3">
    <source>
        <dbReference type="Google" id="ProtNLM"/>
    </source>
</evidence>
<dbReference type="Pfam" id="PF02810">
    <property type="entry name" value="SEC-C"/>
    <property type="match status" value="1"/>
</dbReference>
<gene>
    <name evidence="1" type="ORF">LT40_21165</name>
</gene>
<dbReference type="PANTHER" id="PTHR33747">
    <property type="entry name" value="UPF0225 PROTEIN SCO1677"/>
    <property type="match status" value="1"/>
</dbReference>
<dbReference type="AlphaFoldDB" id="A0A089ZRP9"/>
<dbReference type="Pfam" id="PF03695">
    <property type="entry name" value="UPF0149"/>
    <property type="match status" value="1"/>
</dbReference>
<keyword evidence="2" id="KW-1185">Reference proteome</keyword>
<sequence length="222" mass="25112">MAYNISNDALTDEQLDYVEEILGQYASETSIGSISELDGFFAAIVSGPQAIAFDDWYAALWGGPDQLPVFKDDKQFQKFFDLLIQHMNQLAMLLEEDFENFAPIFNLFDDEEVVSVEDWCYGYERGVVVGGSWLDMPDQEQDLLALITLHTQGVDLLKRDGSGEELDAEEAMEMIQMAAIRLHQYWFERRPSNTPAIAETKTGRNDPCPCGSGKKFKQCCLH</sequence>
<dbReference type="InterPro" id="IPR011978">
    <property type="entry name" value="YgfB-like"/>
</dbReference>
<dbReference type="InterPro" id="IPR004027">
    <property type="entry name" value="SEC_C_motif"/>
</dbReference>
<dbReference type="KEGG" id="prh:LT40_21165"/>